<feature type="region of interest" description="Disordered" evidence="17">
    <location>
        <begin position="40"/>
        <end position="65"/>
    </location>
</feature>
<dbReference type="InterPro" id="IPR036397">
    <property type="entry name" value="RNaseH_sf"/>
</dbReference>
<evidence type="ECO:0000256" key="2">
    <source>
        <dbReference type="ARBA" id="ARBA00022612"/>
    </source>
</evidence>
<keyword evidence="10" id="KW-0067">ATP-binding</keyword>
<dbReference type="GO" id="GO:0005524">
    <property type="term" value="F:ATP binding"/>
    <property type="evidence" value="ECO:0007669"/>
    <property type="project" value="UniProtKB-KW"/>
</dbReference>
<keyword evidence="13" id="KW-0695">RNA-directed DNA polymerase</keyword>
<accession>A0A2G8RU94</accession>
<protein>
    <submittedName>
        <fullName evidence="20">Uncharacterized protein</fullName>
    </submittedName>
</protein>
<dbReference type="PANTHER" id="PTHR42648:SF11">
    <property type="entry name" value="TRANSPOSON TY4-P GAG-POL POLYPROTEIN"/>
    <property type="match status" value="1"/>
</dbReference>
<keyword evidence="2" id="KW-1188">Viral release from host cell</keyword>
<keyword evidence="15" id="KW-0917">Virion maturation</keyword>
<dbReference type="InterPro" id="IPR025724">
    <property type="entry name" value="GAG-pre-integrase_dom"/>
</dbReference>
<dbReference type="AlphaFoldDB" id="A0A2G8RU94"/>
<evidence type="ECO:0000256" key="1">
    <source>
        <dbReference type="ARBA" id="ARBA00002180"/>
    </source>
</evidence>
<dbReference type="GO" id="GO:0006310">
    <property type="term" value="P:DNA recombination"/>
    <property type="evidence" value="ECO:0007669"/>
    <property type="project" value="UniProtKB-KW"/>
</dbReference>
<evidence type="ECO:0000256" key="7">
    <source>
        <dbReference type="ARBA" id="ARBA00022741"/>
    </source>
</evidence>
<dbReference type="GO" id="GO:0003964">
    <property type="term" value="F:RNA-directed DNA polymerase activity"/>
    <property type="evidence" value="ECO:0007669"/>
    <property type="project" value="UniProtKB-KW"/>
</dbReference>
<evidence type="ECO:0000256" key="17">
    <source>
        <dbReference type="SAM" id="MobiDB-lite"/>
    </source>
</evidence>
<evidence type="ECO:0000256" key="15">
    <source>
        <dbReference type="ARBA" id="ARBA00023113"/>
    </source>
</evidence>
<keyword evidence="9" id="KW-0378">Hydrolase</keyword>
<sequence length="414" mass="46031">MSAHICQCPQDCTSSVASRLHDNTMHYASVAIVHPDSASALQSSSDRSSSPSNPAAMHWNTGTGASSDMTPHRHWFRSYSPHSISIRLANSHIVYSEGLGSVVFQPAERGGVLPPAIVLHDILHVPALFSNLLSVFHLTREKGYTVKLCESSVLFYHQGQLCFEAQVNDNNVGYLRGHTISQPKSALSASTTCDDDLSLWHQRCGHVNFDDLCSVVCKKLVNGLTIRSKRAPSAICEPCLAGKLNRHPIPRFASRKFVQIALVHTDLKGKLSTPTPEGYLYWMVFVDDTMCFWAMAYVKHKSNTFAAFKAYKAYAENCLGLRIKATWDDKGGKYMGQEYIDFCAEHGIHWQQLSRTSRTRMGWQSELTGQRLRVPLVKVEKRPDWGLNPGPAGLHPEALPLSYLVLGSVETLVY</sequence>
<dbReference type="GO" id="GO:0046872">
    <property type="term" value="F:metal ion binding"/>
    <property type="evidence" value="ECO:0007669"/>
    <property type="project" value="UniProtKB-KW"/>
</dbReference>
<evidence type="ECO:0000256" key="12">
    <source>
        <dbReference type="ARBA" id="ARBA00022908"/>
    </source>
</evidence>
<name>A0A2G8RU94_9APHY</name>
<keyword evidence="11" id="KW-0460">Magnesium</keyword>
<dbReference type="Gene3D" id="3.30.420.10">
    <property type="entry name" value="Ribonuclease H-like superfamily/Ribonuclease H"/>
    <property type="match status" value="1"/>
</dbReference>
<evidence type="ECO:0000256" key="13">
    <source>
        <dbReference type="ARBA" id="ARBA00022918"/>
    </source>
</evidence>
<keyword evidence="3" id="KW-0645">Protease</keyword>
<evidence type="ECO:0000256" key="9">
    <source>
        <dbReference type="ARBA" id="ARBA00022801"/>
    </source>
</evidence>
<dbReference type="SUPFAM" id="SSF53098">
    <property type="entry name" value="Ribonuclease H-like"/>
    <property type="match status" value="1"/>
</dbReference>
<gene>
    <name evidence="20" type="ORF">GSI_12958</name>
</gene>
<comment type="caution">
    <text evidence="20">The sequence shown here is derived from an EMBL/GenBank/DDBJ whole genome shotgun (WGS) entry which is preliminary data.</text>
</comment>
<evidence type="ECO:0000256" key="11">
    <source>
        <dbReference type="ARBA" id="ARBA00022842"/>
    </source>
</evidence>
<evidence type="ECO:0000256" key="6">
    <source>
        <dbReference type="ARBA" id="ARBA00022723"/>
    </source>
</evidence>
<dbReference type="GO" id="GO:0008233">
    <property type="term" value="F:peptidase activity"/>
    <property type="evidence" value="ECO:0007669"/>
    <property type="project" value="UniProtKB-KW"/>
</dbReference>
<dbReference type="Pfam" id="PF22936">
    <property type="entry name" value="Pol_BBD"/>
    <property type="match status" value="1"/>
</dbReference>
<evidence type="ECO:0000256" key="10">
    <source>
        <dbReference type="ARBA" id="ARBA00022840"/>
    </source>
</evidence>
<evidence type="ECO:0000256" key="4">
    <source>
        <dbReference type="ARBA" id="ARBA00022695"/>
    </source>
</evidence>
<feature type="compositionally biased region" description="Low complexity" evidence="17">
    <location>
        <begin position="40"/>
        <end position="56"/>
    </location>
</feature>
<dbReference type="OrthoDB" id="2731005at2759"/>
<dbReference type="GO" id="GO:0003887">
    <property type="term" value="F:DNA-directed DNA polymerase activity"/>
    <property type="evidence" value="ECO:0007669"/>
    <property type="project" value="UniProtKB-KW"/>
</dbReference>
<dbReference type="Proteomes" id="UP000230002">
    <property type="component" value="Unassembled WGS sequence"/>
</dbReference>
<dbReference type="Pfam" id="PF13976">
    <property type="entry name" value="gag_pre-integrs"/>
    <property type="match status" value="1"/>
</dbReference>
<reference evidence="20 21" key="1">
    <citation type="journal article" date="2015" name="Sci. Rep.">
        <title>Chromosome-level genome map provides insights into diverse defense mechanisms in the medicinal fungus Ganoderma sinense.</title>
        <authorList>
            <person name="Zhu Y."/>
            <person name="Xu J."/>
            <person name="Sun C."/>
            <person name="Zhou S."/>
            <person name="Xu H."/>
            <person name="Nelson D.R."/>
            <person name="Qian J."/>
            <person name="Song J."/>
            <person name="Luo H."/>
            <person name="Xiang L."/>
            <person name="Li Y."/>
            <person name="Xu Z."/>
            <person name="Ji A."/>
            <person name="Wang L."/>
            <person name="Lu S."/>
            <person name="Hayward A."/>
            <person name="Sun W."/>
            <person name="Li X."/>
            <person name="Schwartz D.C."/>
            <person name="Wang Y."/>
            <person name="Chen S."/>
        </authorList>
    </citation>
    <scope>NUCLEOTIDE SEQUENCE [LARGE SCALE GENOMIC DNA]</scope>
    <source>
        <strain evidence="20 21">ZZ0214-1</strain>
    </source>
</reference>
<dbReference type="InterPro" id="IPR039537">
    <property type="entry name" value="Retrotran_Ty1/copia-like"/>
</dbReference>
<dbReference type="GO" id="GO:0015074">
    <property type="term" value="P:DNA integration"/>
    <property type="evidence" value="ECO:0007669"/>
    <property type="project" value="UniProtKB-KW"/>
</dbReference>
<evidence type="ECO:0000313" key="20">
    <source>
        <dbReference type="EMBL" id="PIL25069.1"/>
    </source>
</evidence>
<keyword evidence="16" id="KW-0233">DNA recombination</keyword>
<dbReference type="GO" id="GO:0003676">
    <property type="term" value="F:nucleic acid binding"/>
    <property type="evidence" value="ECO:0007669"/>
    <property type="project" value="InterPro"/>
</dbReference>
<dbReference type="InterPro" id="IPR012337">
    <property type="entry name" value="RNaseH-like_sf"/>
</dbReference>
<evidence type="ECO:0000256" key="3">
    <source>
        <dbReference type="ARBA" id="ARBA00022670"/>
    </source>
</evidence>
<evidence type="ECO:0000256" key="5">
    <source>
        <dbReference type="ARBA" id="ARBA00022722"/>
    </source>
</evidence>
<proteinExistence type="predicted"/>
<dbReference type="PANTHER" id="PTHR42648">
    <property type="entry name" value="TRANSPOSASE, PUTATIVE-RELATED"/>
    <property type="match status" value="1"/>
</dbReference>
<evidence type="ECO:0000313" key="21">
    <source>
        <dbReference type="Proteomes" id="UP000230002"/>
    </source>
</evidence>
<keyword evidence="14" id="KW-0239">DNA-directed DNA polymerase</keyword>
<keyword evidence="14" id="KW-0808">Transferase</keyword>
<feature type="domain" description="GAG-pre-integrase" evidence="18">
    <location>
        <begin position="177"/>
        <end position="243"/>
    </location>
</feature>
<keyword evidence="5" id="KW-0540">Nuclease</keyword>
<keyword evidence="4" id="KW-0548">Nucleotidyltransferase</keyword>
<dbReference type="GO" id="GO:0006508">
    <property type="term" value="P:proteolysis"/>
    <property type="evidence" value="ECO:0007669"/>
    <property type="project" value="UniProtKB-KW"/>
</dbReference>
<evidence type="ECO:0000256" key="16">
    <source>
        <dbReference type="ARBA" id="ARBA00023172"/>
    </source>
</evidence>
<keyword evidence="7" id="KW-0547">Nucleotide-binding</keyword>
<dbReference type="EMBL" id="AYKW01000056">
    <property type="protein sequence ID" value="PIL25069.1"/>
    <property type="molecule type" value="Genomic_DNA"/>
</dbReference>
<dbReference type="STRING" id="1077348.A0A2G8RU94"/>
<evidence type="ECO:0000259" key="19">
    <source>
        <dbReference type="Pfam" id="PF22936"/>
    </source>
</evidence>
<evidence type="ECO:0000259" key="18">
    <source>
        <dbReference type="Pfam" id="PF13976"/>
    </source>
</evidence>
<comment type="function">
    <text evidence="1">The aspartyl protease (PR) mediates the proteolytic cleavages of the Gag and Gag-Pol polyproteins after assembly of the VLP.</text>
</comment>
<evidence type="ECO:0000256" key="14">
    <source>
        <dbReference type="ARBA" id="ARBA00022932"/>
    </source>
</evidence>
<keyword evidence="12" id="KW-0229">DNA integration</keyword>
<feature type="domain" description="Retrovirus-related Pol polyprotein from transposon TNT 1-94-like beta-barrel" evidence="19">
    <location>
        <begin position="59"/>
        <end position="144"/>
    </location>
</feature>
<dbReference type="GO" id="GO:0004519">
    <property type="term" value="F:endonuclease activity"/>
    <property type="evidence" value="ECO:0007669"/>
    <property type="project" value="UniProtKB-KW"/>
</dbReference>
<keyword evidence="8" id="KW-0255">Endonuclease</keyword>
<keyword evidence="6" id="KW-0479">Metal-binding</keyword>
<keyword evidence="21" id="KW-1185">Reference proteome</keyword>
<organism evidence="20 21">
    <name type="scientific">Ganoderma sinense ZZ0214-1</name>
    <dbReference type="NCBI Taxonomy" id="1077348"/>
    <lineage>
        <taxon>Eukaryota</taxon>
        <taxon>Fungi</taxon>
        <taxon>Dikarya</taxon>
        <taxon>Basidiomycota</taxon>
        <taxon>Agaricomycotina</taxon>
        <taxon>Agaricomycetes</taxon>
        <taxon>Polyporales</taxon>
        <taxon>Polyporaceae</taxon>
        <taxon>Ganoderma</taxon>
    </lineage>
</organism>
<evidence type="ECO:0000256" key="8">
    <source>
        <dbReference type="ARBA" id="ARBA00022759"/>
    </source>
</evidence>
<dbReference type="InterPro" id="IPR054722">
    <property type="entry name" value="PolX-like_BBD"/>
</dbReference>